<name>A0A0R1H3T8_9LACO</name>
<accession>A0A0R1H3T8</accession>
<dbReference type="Pfam" id="PF05975">
    <property type="entry name" value="EcsB"/>
    <property type="match status" value="1"/>
</dbReference>
<dbReference type="InterPro" id="IPR010288">
    <property type="entry name" value="EcsB_ABC"/>
</dbReference>
<feature type="transmembrane region" description="Helical" evidence="1">
    <location>
        <begin position="103"/>
        <end position="123"/>
    </location>
</feature>
<dbReference type="PATRIC" id="fig|1423722.3.peg.1428"/>
<feature type="transmembrane region" description="Helical" evidence="1">
    <location>
        <begin position="339"/>
        <end position="361"/>
    </location>
</feature>
<evidence type="ECO:0000313" key="2">
    <source>
        <dbReference type="EMBL" id="KRK37287.1"/>
    </source>
</evidence>
<evidence type="ECO:0000313" key="3">
    <source>
        <dbReference type="Proteomes" id="UP000050909"/>
    </source>
</evidence>
<feature type="transmembrane region" description="Helical" evidence="1">
    <location>
        <begin position="56"/>
        <end position="78"/>
    </location>
</feature>
<dbReference type="EMBL" id="AZCV01000006">
    <property type="protein sequence ID" value="KRK37287.1"/>
    <property type="molecule type" value="Genomic_DNA"/>
</dbReference>
<feature type="transmembrane region" description="Helical" evidence="1">
    <location>
        <begin position="298"/>
        <end position="318"/>
    </location>
</feature>
<dbReference type="RefSeq" id="WP_056947016.1">
    <property type="nucleotide sequence ID" value="NZ_AZCV01000006.1"/>
</dbReference>
<dbReference type="GO" id="GO:0016020">
    <property type="term" value="C:membrane"/>
    <property type="evidence" value="ECO:0007669"/>
    <property type="project" value="InterPro"/>
</dbReference>
<organism evidence="2 3">
    <name type="scientific">Amylolactobacillus amylotrophicus DSM 20534</name>
    <dbReference type="NCBI Taxonomy" id="1423722"/>
    <lineage>
        <taxon>Bacteria</taxon>
        <taxon>Bacillati</taxon>
        <taxon>Bacillota</taxon>
        <taxon>Bacilli</taxon>
        <taxon>Lactobacillales</taxon>
        <taxon>Lactobacillaceae</taxon>
        <taxon>Amylolactobacillus</taxon>
    </lineage>
</organism>
<keyword evidence="1" id="KW-1133">Transmembrane helix</keyword>
<dbReference type="Proteomes" id="UP000050909">
    <property type="component" value="Unassembled WGS sequence"/>
</dbReference>
<sequence>MSELFQKRLQKNLQQNIKYLTLVFNDFFVLALIFLLGGFLFWYAQILRQIPDNQWYYQPLLALILFIPLTVGKLATLFKSADSQFIWTNDDAIAPYMRRARNYSMVVPTIIILLVTGLAFPFATVKAGVSLPGFLMLLLGLILAKYNHLTLLSTNFFENNQQGLSNWLVALDLVGVVAGIYLPGVSLAVELGEWLFIRLTRGWSGLFDWTKAIEYEQRRMEVVQGFYSLFTDIPERPIKIKRRKYLDFVLTKIEHKPTPDFYLFQRTLLRNPEFLNLVVRMTVFALLIAFMVQDIRFVVGLNFLIVFLTLYQLLPLYSQFERNSMYRSLPINPKGKQKAFQRVIGGVILAQTLVIALWWLIVLPNKLPVLLGVIVLVALNILSLVVYLPGRTKKLASQSVYRTPIKNKRKN</sequence>
<feature type="transmembrane region" description="Helical" evidence="1">
    <location>
        <begin position="20"/>
        <end position="44"/>
    </location>
</feature>
<dbReference type="PIRSF" id="PIRSF037259">
    <property type="entry name" value="EcsB_ABC"/>
    <property type="match status" value="1"/>
</dbReference>
<protein>
    <submittedName>
        <fullName evidence="2">ABC superfamily ATP binding cassette transporter permease protein</fullName>
    </submittedName>
</protein>
<feature type="transmembrane region" description="Helical" evidence="1">
    <location>
        <begin position="274"/>
        <end position="292"/>
    </location>
</feature>
<keyword evidence="1" id="KW-0472">Membrane</keyword>
<dbReference type="AlphaFoldDB" id="A0A0R1H3T8"/>
<keyword evidence="1" id="KW-0812">Transmembrane</keyword>
<keyword evidence="3" id="KW-1185">Reference proteome</keyword>
<gene>
    <name evidence="2" type="ORF">FC62_GL001402</name>
</gene>
<comment type="caution">
    <text evidence="2">The sequence shown here is derived from an EMBL/GenBank/DDBJ whole genome shotgun (WGS) entry which is preliminary data.</text>
</comment>
<feature type="transmembrane region" description="Helical" evidence="1">
    <location>
        <begin position="367"/>
        <end position="388"/>
    </location>
</feature>
<evidence type="ECO:0000256" key="1">
    <source>
        <dbReference type="SAM" id="Phobius"/>
    </source>
</evidence>
<reference evidence="2 3" key="1">
    <citation type="journal article" date="2015" name="Genome Announc.">
        <title>Expanding the biotechnology potential of lactobacilli through comparative genomics of 213 strains and associated genera.</title>
        <authorList>
            <person name="Sun Z."/>
            <person name="Harris H.M."/>
            <person name="McCann A."/>
            <person name="Guo C."/>
            <person name="Argimon S."/>
            <person name="Zhang W."/>
            <person name="Yang X."/>
            <person name="Jeffery I.B."/>
            <person name="Cooney J.C."/>
            <person name="Kagawa T.F."/>
            <person name="Liu W."/>
            <person name="Song Y."/>
            <person name="Salvetti E."/>
            <person name="Wrobel A."/>
            <person name="Rasinkangas P."/>
            <person name="Parkhill J."/>
            <person name="Rea M.C."/>
            <person name="O'Sullivan O."/>
            <person name="Ritari J."/>
            <person name="Douillard F.P."/>
            <person name="Paul Ross R."/>
            <person name="Yang R."/>
            <person name="Briner A.E."/>
            <person name="Felis G.E."/>
            <person name="de Vos W.M."/>
            <person name="Barrangou R."/>
            <person name="Klaenhammer T.R."/>
            <person name="Caufield P.W."/>
            <person name="Cui Y."/>
            <person name="Zhang H."/>
            <person name="O'Toole P.W."/>
        </authorList>
    </citation>
    <scope>NUCLEOTIDE SEQUENCE [LARGE SCALE GENOMIC DNA]</scope>
    <source>
        <strain evidence="2 3">DSM 20534</strain>
    </source>
</reference>
<proteinExistence type="predicted"/>